<dbReference type="Proteomes" id="UP000199572">
    <property type="component" value="Unassembled WGS sequence"/>
</dbReference>
<sequence>MKAIYSIVLVLCFSIVCKAQQDWRTVSDSMGMVSRAKADKVLQRFDTIQAPKLLYSLDDRYFYLIIKGTPCYKEYYAVLDSLGEIAYLRLVKAEQKTRKQQKQYRKLLSEAEPIFDLNRYRTNSMTEMPDAQYTSGKYSYFVVKDIDGKRYGEYRLPAVTSPAPINGSLWVYLIRRISEEAAKQYKATD</sequence>
<reference evidence="1 2" key="1">
    <citation type="submission" date="2016-10" db="EMBL/GenBank/DDBJ databases">
        <authorList>
            <person name="de Groot N.N."/>
        </authorList>
    </citation>
    <scope>NUCLEOTIDE SEQUENCE [LARGE SCALE GENOMIC DNA]</scope>
    <source>
        <strain evidence="1 2">DSM 18610</strain>
    </source>
</reference>
<evidence type="ECO:0000313" key="1">
    <source>
        <dbReference type="EMBL" id="SES20312.1"/>
    </source>
</evidence>
<proteinExistence type="predicted"/>
<keyword evidence="2" id="KW-1185">Reference proteome</keyword>
<accession>A0A1H9VF90</accession>
<dbReference type="RefSeq" id="WP_217643897.1">
    <property type="nucleotide sequence ID" value="NZ_FOGG01000042.1"/>
</dbReference>
<dbReference type="STRING" id="390241.SAMN04488023_14222"/>
<dbReference type="EMBL" id="FOGG01000042">
    <property type="protein sequence ID" value="SES20312.1"/>
    <property type="molecule type" value="Genomic_DNA"/>
</dbReference>
<name>A0A1H9VF90_9SPHI</name>
<evidence type="ECO:0000313" key="2">
    <source>
        <dbReference type="Proteomes" id="UP000199572"/>
    </source>
</evidence>
<protein>
    <submittedName>
        <fullName evidence="1">Uncharacterized protein</fullName>
    </submittedName>
</protein>
<gene>
    <name evidence="1" type="ORF">SAMN04488023_14222</name>
</gene>
<organism evidence="1 2">
    <name type="scientific">Pedobacter rhizosphaerae</name>
    <dbReference type="NCBI Taxonomy" id="390241"/>
    <lineage>
        <taxon>Bacteria</taxon>
        <taxon>Pseudomonadati</taxon>
        <taxon>Bacteroidota</taxon>
        <taxon>Sphingobacteriia</taxon>
        <taxon>Sphingobacteriales</taxon>
        <taxon>Sphingobacteriaceae</taxon>
        <taxon>Pedobacter</taxon>
    </lineage>
</organism>
<dbReference type="AlphaFoldDB" id="A0A1H9VF90"/>